<dbReference type="SUPFAM" id="SSF53474">
    <property type="entry name" value="alpha/beta-Hydrolases"/>
    <property type="match status" value="1"/>
</dbReference>
<dbReference type="InterPro" id="IPR029058">
    <property type="entry name" value="AB_hydrolase_fold"/>
</dbReference>
<name>A0A1T4XAJ6_9BACT</name>
<dbReference type="RefSeq" id="WP_217698925.1">
    <property type="nucleotide sequence ID" value="NZ_FUYE01000003.1"/>
</dbReference>
<keyword evidence="3" id="KW-1185">Reference proteome</keyword>
<evidence type="ECO:0008006" key="4">
    <source>
        <dbReference type="Google" id="ProtNLM"/>
    </source>
</evidence>
<dbReference type="AlphaFoldDB" id="A0A1T4XAJ6"/>
<dbReference type="EMBL" id="FUYE01000003">
    <property type="protein sequence ID" value="SKA85901.1"/>
    <property type="molecule type" value="Genomic_DNA"/>
</dbReference>
<gene>
    <name evidence="2" type="ORF">SAMN02745166_01220</name>
</gene>
<evidence type="ECO:0000313" key="3">
    <source>
        <dbReference type="Proteomes" id="UP000190774"/>
    </source>
</evidence>
<dbReference type="STRING" id="48467.SAMN02745166_01220"/>
<accession>A0A1T4XAJ6</accession>
<protein>
    <recommendedName>
        <fullName evidence="4">Alpha/beta hydrolase family protein</fullName>
    </recommendedName>
</protein>
<sequence length="291" mass="33156">MRLLLYLFLLLSQGLLPAQAGKKSWPDLSSVPPDLTLPALTEGRPRAGCWVRQTTAHWQGTEVYHLLYLPTDWKPDRSWPVIVEYPGNGPFQNAFGDTSTGKVEGCCLGYGISAGRGFIWISMPFVEKAESTQRNATRWWGDLDVSKRYCIETVRAVCQNFHGDPQRVLLSGFSRGSIACNYLGLHDDEIVSLWCGFICHSHYDGVKTWPYPDSDRGAAHKRLLRLGQRPQFISHEGSIDATRDWLLSTGINGRWTLVPLPFRNHSNAWVLRDLPERQRLRQWVHEVMPKK</sequence>
<proteinExistence type="predicted"/>
<keyword evidence="1" id="KW-0732">Signal</keyword>
<evidence type="ECO:0000313" key="2">
    <source>
        <dbReference type="EMBL" id="SKA85901.1"/>
    </source>
</evidence>
<feature type="chain" id="PRO_5012843438" description="Alpha/beta hydrolase family protein" evidence="1">
    <location>
        <begin position="21"/>
        <end position="291"/>
    </location>
</feature>
<organism evidence="2 3">
    <name type="scientific">Prosthecobacter debontii</name>
    <dbReference type="NCBI Taxonomy" id="48467"/>
    <lineage>
        <taxon>Bacteria</taxon>
        <taxon>Pseudomonadati</taxon>
        <taxon>Verrucomicrobiota</taxon>
        <taxon>Verrucomicrobiia</taxon>
        <taxon>Verrucomicrobiales</taxon>
        <taxon>Verrucomicrobiaceae</taxon>
        <taxon>Prosthecobacter</taxon>
    </lineage>
</organism>
<evidence type="ECO:0000256" key="1">
    <source>
        <dbReference type="SAM" id="SignalP"/>
    </source>
</evidence>
<feature type="signal peptide" evidence="1">
    <location>
        <begin position="1"/>
        <end position="20"/>
    </location>
</feature>
<dbReference type="Gene3D" id="3.40.50.1820">
    <property type="entry name" value="alpha/beta hydrolase"/>
    <property type="match status" value="1"/>
</dbReference>
<reference evidence="3" key="1">
    <citation type="submission" date="2017-02" db="EMBL/GenBank/DDBJ databases">
        <authorList>
            <person name="Varghese N."/>
            <person name="Submissions S."/>
        </authorList>
    </citation>
    <scope>NUCLEOTIDE SEQUENCE [LARGE SCALE GENOMIC DNA]</scope>
    <source>
        <strain evidence="3">ATCC 700200</strain>
    </source>
</reference>
<dbReference type="Proteomes" id="UP000190774">
    <property type="component" value="Unassembled WGS sequence"/>
</dbReference>